<sequence>MDPEKLKAEVKRRLPEGRFRHVLRVADTAVEMAVRFGADPEDARTAALLHDVAKAMPKEELRELVLSEGDPAGVLGFHHELWHAPAGAIIAEREFGISGGAVLDAIRFHTTGRAGMGVLEQIIYVADMTEPGRDFPGAEELRQESLQSLSGGLTACSAHTIRYLAGKRAQIHPETLACYNDSLHRKDMNS</sequence>
<dbReference type="Gene3D" id="1.10.3210.10">
    <property type="entry name" value="Hypothetical protein af1432"/>
    <property type="match status" value="1"/>
</dbReference>
<dbReference type="RefSeq" id="WP_076757777.1">
    <property type="nucleotide sequence ID" value="NZ_FTPL01000002.1"/>
</dbReference>
<evidence type="ECO:0000313" key="9">
    <source>
        <dbReference type="Proteomes" id="UP000187550"/>
    </source>
</evidence>
<evidence type="ECO:0000313" key="8">
    <source>
        <dbReference type="EMBL" id="SIT82578.1"/>
    </source>
</evidence>
<dbReference type="NCBIfam" id="TIGR00277">
    <property type="entry name" value="HDIG"/>
    <property type="match status" value="1"/>
</dbReference>
<name>A0A1U7PPK6_9BACI</name>
<evidence type="ECO:0000256" key="6">
    <source>
        <dbReference type="ARBA" id="ARBA00049417"/>
    </source>
</evidence>
<dbReference type="SMART" id="SM00471">
    <property type="entry name" value="HDc"/>
    <property type="match status" value="1"/>
</dbReference>
<dbReference type="GO" id="GO:0046872">
    <property type="term" value="F:metal ion binding"/>
    <property type="evidence" value="ECO:0007669"/>
    <property type="project" value="UniProtKB-KW"/>
</dbReference>
<dbReference type="AlphaFoldDB" id="A0A1U7PPK6"/>
<evidence type="ECO:0000256" key="1">
    <source>
        <dbReference type="ARBA" id="ARBA00012506"/>
    </source>
</evidence>
<dbReference type="PROSITE" id="PS51831">
    <property type="entry name" value="HD"/>
    <property type="match status" value="1"/>
</dbReference>
<dbReference type="InterPro" id="IPR006674">
    <property type="entry name" value="HD_domain"/>
</dbReference>
<gene>
    <name evidence="8" type="ORF">SAMN05428946_1525</name>
</gene>
<dbReference type="InterPro" id="IPR051094">
    <property type="entry name" value="Diverse_Catalytic_Enzymes"/>
</dbReference>
<evidence type="ECO:0000256" key="3">
    <source>
        <dbReference type="ARBA" id="ARBA00022741"/>
    </source>
</evidence>
<dbReference type="GO" id="GO:0000166">
    <property type="term" value="F:nucleotide binding"/>
    <property type="evidence" value="ECO:0007669"/>
    <property type="project" value="UniProtKB-KW"/>
</dbReference>
<dbReference type="EC" id="3.6.1.41" evidence="1"/>
<dbReference type="InterPro" id="IPR006675">
    <property type="entry name" value="HDIG_dom"/>
</dbReference>
<organism evidence="8 9">
    <name type="scientific">Edaphobacillus lindanitolerans</name>
    <dbReference type="NCBI Taxonomy" id="550447"/>
    <lineage>
        <taxon>Bacteria</taxon>
        <taxon>Bacillati</taxon>
        <taxon>Bacillota</taxon>
        <taxon>Bacilli</taxon>
        <taxon>Bacillales</taxon>
        <taxon>Bacillaceae</taxon>
        <taxon>Edaphobacillus</taxon>
    </lineage>
</organism>
<keyword evidence="5" id="KW-0408">Iron</keyword>
<dbReference type="GO" id="GO:0008803">
    <property type="term" value="F:bis(5'-nucleosyl)-tetraphosphatase (symmetrical) activity"/>
    <property type="evidence" value="ECO:0007669"/>
    <property type="project" value="UniProtKB-EC"/>
</dbReference>
<evidence type="ECO:0000256" key="4">
    <source>
        <dbReference type="ARBA" id="ARBA00022801"/>
    </source>
</evidence>
<dbReference type="EMBL" id="FTPL01000002">
    <property type="protein sequence ID" value="SIT82578.1"/>
    <property type="molecule type" value="Genomic_DNA"/>
</dbReference>
<evidence type="ECO:0000256" key="5">
    <source>
        <dbReference type="ARBA" id="ARBA00023004"/>
    </source>
</evidence>
<keyword evidence="2" id="KW-0479">Metal-binding</keyword>
<keyword evidence="3" id="KW-0547">Nucleotide-binding</keyword>
<proteinExistence type="predicted"/>
<evidence type="ECO:0000256" key="2">
    <source>
        <dbReference type="ARBA" id="ARBA00022723"/>
    </source>
</evidence>
<dbReference type="PANTHER" id="PTHR35795">
    <property type="entry name" value="SLR1885 PROTEIN"/>
    <property type="match status" value="1"/>
</dbReference>
<accession>A0A1U7PPK6</accession>
<protein>
    <recommendedName>
        <fullName evidence="1">bis(5'-nucleosyl)-tetraphosphatase (symmetrical)</fullName>
        <ecNumber evidence="1">3.6.1.41</ecNumber>
    </recommendedName>
</protein>
<dbReference type="Pfam" id="PF01966">
    <property type="entry name" value="HD"/>
    <property type="match status" value="1"/>
</dbReference>
<dbReference type="Proteomes" id="UP000187550">
    <property type="component" value="Unassembled WGS sequence"/>
</dbReference>
<dbReference type="PANTHER" id="PTHR35795:SF1">
    <property type="entry name" value="BIS(5'-NUCLEOSYL)-TETRAPHOSPHATASE, SYMMETRICAL"/>
    <property type="match status" value="1"/>
</dbReference>
<keyword evidence="4 8" id="KW-0378">Hydrolase</keyword>
<dbReference type="InterPro" id="IPR005249">
    <property type="entry name" value="YqeK"/>
</dbReference>
<dbReference type="NCBIfam" id="TIGR00488">
    <property type="entry name" value="bis(5'-nucleosyl)-tetraphosphatase (symmetrical) YqeK"/>
    <property type="match status" value="1"/>
</dbReference>
<feature type="domain" description="HD" evidence="7">
    <location>
        <begin position="18"/>
        <end position="132"/>
    </location>
</feature>
<dbReference type="STRING" id="550447.SAMN05428946_1525"/>
<dbReference type="InterPro" id="IPR003607">
    <property type="entry name" value="HD/PDEase_dom"/>
</dbReference>
<dbReference type="CDD" id="cd00077">
    <property type="entry name" value="HDc"/>
    <property type="match status" value="1"/>
</dbReference>
<dbReference type="SUPFAM" id="SSF109604">
    <property type="entry name" value="HD-domain/PDEase-like"/>
    <property type="match status" value="1"/>
</dbReference>
<evidence type="ECO:0000259" key="7">
    <source>
        <dbReference type="PROSITE" id="PS51831"/>
    </source>
</evidence>
<keyword evidence="9" id="KW-1185">Reference proteome</keyword>
<dbReference type="OrthoDB" id="9782134at2"/>
<comment type="catalytic activity">
    <reaction evidence="6">
        <text>P(1),P(4)-bis(5'-adenosyl) tetraphosphate + H2O = 2 ADP + 2 H(+)</text>
        <dbReference type="Rhea" id="RHEA:24252"/>
        <dbReference type="ChEBI" id="CHEBI:15377"/>
        <dbReference type="ChEBI" id="CHEBI:15378"/>
        <dbReference type="ChEBI" id="CHEBI:58141"/>
        <dbReference type="ChEBI" id="CHEBI:456216"/>
        <dbReference type="EC" id="3.6.1.41"/>
    </reaction>
</comment>
<reference evidence="9" key="1">
    <citation type="submission" date="2017-01" db="EMBL/GenBank/DDBJ databases">
        <authorList>
            <person name="Varghese N."/>
            <person name="Submissions S."/>
        </authorList>
    </citation>
    <scope>NUCLEOTIDE SEQUENCE [LARGE SCALE GENOMIC DNA]</scope>
    <source>
        <strain evidence="9">MNA4</strain>
    </source>
</reference>